<protein>
    <recommendedName>
        <fullName evidence="2">Outer membrane protein beta-barrel domain-containing protein</fullName>
    </recommendedName>
</protein>
<feature type="domain" description="Outer membrane protein beta-barrel" evidence="2">
    <location>
        <begin position="24"/>
        <end position="180"/>
    </location>
</feature>
<comment type="caution">
    <text evidence="3">The sequence shown here is derived from an EMBL/GenBank/DDBJ whole genome shotgun (WGS) entry which is preliminary data.</text>
</comment>
<evidence type="ECO:0000256" key="1">
    <source>
        <dbReference type="SAM" id="SignalP"/>
    </source>
</evidence>
<evidence type="ECO:0000313" key="4">
    <source>
        <dbReference type="Proteomes" id="UP000029736"/>
    </source>
</evidence>
<proteinExistence type="predicted"/>
<dbReference type="Pfam" id="PF13568">
    <property type="entry name" value="OMP_b-brl_2"/>
    <property type="match status" value="1"/>
</dbReference>
<evidence type="ECO:0000313" key="3">
    <source>
        <dbReference type="EMBL" id="KGE87926.1"/>
    </source>
</evidence>
<reference evidence="3 4" key="1">
    <citation type="journal article" date="2014" name="Int. J. Syst. Evol. Microbiol.">
        <title>Phaeodactylibacter xiamenensis gen. nov., sp. nov., a member of the family Saprospiraceae isolated from the marine alga Phaeodactylum tricornutum.</title>
        <authorList>
            <person name="Chen Z.Jr."/>
            <person name="Lei X."/>
            <person name="Lai Q."/>
            <person name="Li Y."/>
            <person name="Zhang B."/>
            <person name="Zhang J."/>
            <person name="Zhang H."/>
            <person name="Yang L."/>
            <person name="Zheng W."/>
            <person name="Tian Y."/>
            <person name="Yu Z."/>
            <person name="Xu H.Jr."/>
            <person name="Zheng T."/>
        </authorList>
    </citation>
    <scope>NUCLEOTIDE SEQUENCE [LARGE SCALE GENOMIC DNA]</scope>
    <source>
        <strain evidence="3 4">KD52</strain>
    </source>
</reference>
<dbReference type="OrthoDB" id="1492760at2"/>
<gene>
    <name evidence="3" type="ORF">IX84_12440</name>
</gene>
<keyword evidence="4" id="KW-1185">Reference proteome</keyword>
<feature type="signal peptide" evidence="1">
    <location>
        <begin position="1"/>
        <end position="23"/>
    </location>
</feature>
<dbReference type="EMBL" id="JPOS01000029">
    <property type="protein sequence ID" value="KGE87926.1"/>
    <property type="molecule type" value="Genomic_DNA"/>
</dbReference>
<organism evidence="3 4">
    <name type="scientific">Phaeodactylibacter xiamenensis</name>
    <dbReference type="NCBI Taxonomy" id="1524460"/>
    <lineage>
        <taxon>Bacteria</taxon>
        <taxon>Pseudomonadati</taxon>
        <taxon>Bacteroidota</taxon>
        <taxon>Saprospiria</taxon>
        <taxon>Saprospirales</taxon>
        <taxon>Haliscomenobacteraceae</taxon>
        <taxon>Phaeodactylibacter</taxon>
    </lineage>
</organism>
<dbReference type="Proteomes" id="UP000029736">
    <property type="component" value="Unassembled WGS sequence"/>
</dbReference>
<accession>A0A098S757</accession>
<dbReference type="AlphaFoldDB" id="A0A098S757"/>
<name>A0A098S757_9BACT</name>
<sequence>MKSSAKILFIAVAALIPSVAATAQTQINPKVGVNFSGVEAKLQDITAETRVGWNAGVDLRMGDKALYLQPGLHYYNFTARLVEGVEHPDDIAFSDETTIQALKAPLNIGLRLTGDNGLIGIQARGGVTPTYILGVDEKNGIDFNKEDLNSFTWGANVGVGVNFLFLTADLNYEIGLDDFFANAEGGNNVLSLSVGIKF</sequence>
<dbReference type="RefSeq" id="WP_044220569.1">
    <property type="nucleotide sequence ID" value="NZ_JBKAGJ010000012.1"/>
</dbReference>
<dbReference type="InterPro" id="IPR025665">
    <property type="entry name" value="Beta-barrel_OMP_2"/>
</dbReference>
<keyword evidence="1" id="KW-0732">Signal</keyword>
<feature type="chain" id="PRO_5001947963" description="Outer membrane protein beta-barrel domain-containing protein" evidence="1">
    <location>
        <begin position="24"/>
        <end position="198"/>
    </location>
</feature>
<evidence type="ECO:0000259" key="2">
    <source>
        <dbReference type="Pfam" id="PF13568"/>
    </source>
</evidence>
<dbReference type="STRING" id="1524460.IX84_12440"/>